<evidence type="ECO:0000313" key="2">
    <source>
        <dbReference type="Proteomes" id="UP000234789"/>
    </source>
</evidence>
<comment type="caution">
    <text evidence="1">The sequence shown here is derived from an EMBL/GenBank/DDBJ whole genome shotgun (WGS) entry which is preliminary data.</text>
</comment>
<protein>
    <submittedName>
        <fullName evidence="1">ABC transporter periplasmic binding protein yphF</fullName>
    </submittedName>
</protein>
<proteinExistence type="predicted"/>
<accession>A0A2N5N5S5</accession>
<dbReference type="RefSeq" id="WP_101809034.1">
    <property type="nucleotide sequence ID" value="NZ_NFEZ01000004.1"/>
</dbReference>
<evidence type="ECO:0000313" key="1">
    <source>
        <dbReference type="EMBL" id="PLT45639.1"/>
    </source>
</evidence>
<keyword evidence="2" id="KW-1185">Reference proteome</keyword>
<dbReference type="PROSITE" id="PS51257">
    <property type="entry name" value="PROKAR_LIPOPROTEIN"/>
    <property type="match status" value="1"/>
</dbReference>
<name>A0A2N5N5S5_9BACL</name>
<gene>
    <name evidence="1" type="ORF">B8V81_4070</name>
</gene>
<dbReference type="AlphaFoldDB" id="A0A2N5N5S5"/>
<sequence>MNKATAASAARIGAAGRRLLAAAAIASMATLLSGCLYPREQLGQNQLPAKDAVAGVQAVVDLYQQETGLLPLKNATAETPAYEKFAVDFGKLQRSRYLSELPAASFEKGGSYYFLIQNEETDPTVKLMPLPVFQAVNDMQAEIARLVRGGGAVPLGESLYPGFYRIDYGKLGLKEPKLRSVYSGGALSLMADERGKVYADYGPDLMRAAQKRGLETIGPDVDLRSLLAEDTDFVPVKSPVYHLIDQEPVPQPDPS</sequence>
<organism evidence="1 2">
    <name type="scientific">Paenibacillus pasadenensis</name>
    <dbReference type="NCBI Taxonomy" id="217090"/>
    <lineage>
        <taxon>Bacteria</taxon>
        <taxon>Bacillati</taxon>
        <taxon>Bacillota</taxon>
        <taxon>Bacilli</taxon>
        <taxon>Bacillales</taxon>
        <taxon>Paenibacillaceae</taxon>
        <taxon>Paenibacillus</taxon>
    </lineage>
</organism>
<dbReference type="Proteomes" id="UP000234789">
    <property type="component" value="Unassembled WGS sequence"/>
</dbReference>
<dbReference type="EMBL" id="NFEZ01000004">
    <property type="protein sequence ID" value="PLT45639.1"/>
    <property type="molecule type" value="Genomic_DNA"/>
</dbReference>
<reference evidence="1 2" key="1">
    <citation type="submission" date="2017-05" db="EMBL/GenBank/DDBJ databases">
        <title>Functional genome analysis of Paenibacillus pasadenensis strain R16: insights on endophytic life style and antifungal activity.</title>
        <authorList>
            <person name="Passera A."/>
            <person name="Marcolungo L."/>
            <person name="Casati P."/>
            <person name="Brasca M."/>
            <person name="Quaglino F."/>
            <person name="Delledonne M."/>
        </authorList>
    </citation>
    <scope>NUCLEOTIDE SEQUENCE [LARGE SCALE GENOMIC DNA]</scope>
    <source>
        <strain evidence="1 2">R16</strain>
    </source>
</reference>